<dbReference type="AlphaFoldDB" id="A0A1E4RQX4"/>
<gene>
    <name evidence="2" type="ORF">HYPBUDRAFT_151318</name>
</gene>
<dbReference type="RefSeq" id="XP_020078693.1">
    <property type="nucleotide sequence ID" value="XM_020220435.1"/>
</dbReference>
<evidence type="ECO:0000256" key="1">
    <source>
        <dbReference type="SAM" id="SignalP"/>
    </source>
</evidence>
<feature type="signal peptide" evidence="1">
    <location>
        <begin position="1"/>
        <end position="15"/>
    </location>
</feature>
<dbReference type="EMBL" id="KV454538">
    <property type="protein sequence ID" value="ODV69626.1"/>
    <property type="molecule type" value="Genomic_DNA"/>
</dbReference>
<sequence>MHFTILRELARYVLCLPLPALDPTSTLEEDTTCCNFVSTECQYLTVSNSSACA</sequence>
<evidence type="ECO:0000313" key="2">
    <source>
        <dbReference type="EMBL" id="ODV69626.1"/>
    </source>
</evidence>
<accession>A0A1E4RQX4</accession>
<dbReference type="Proteomes" id="UP000095085">
    <property type="component" value="Unassembled WGS sequence"/>
</dbReference>
<organism evidence="2 3">
    <name type="scientific">Hyphopichia burtonii NRRL Y-1933</name>
    <dbReference type="NCBI Taxonomy" id="984485"/>
    <lineage>
        <taxon>Eukaryota</taxon>
        <taxon>Fungi</taxon>
        <taxon>Dikarya</taxon>
        <taxon>Ascomycota</taxon>
        <taxon>Saccharomycotina</taxon>
        <taxon>Pichiomycetes</taxon>
        <taxon>Debaryomycetaceae</taxon>
        <taxon>Hyphopichia</taxon>
    </lineage>
</organism>
<feature type="chain" id="PRO_5013311970" evidence="1">
    <location>
        <begin position="16"/>
        <end position="53"/>
    </location>
</feature>
<reference evidence="3" key="1">
    <citation type="submission" date="2016-05" db="EMBL/GenBank/DDBJ databases">
        <title>Comparative genomics of biotechnologically important yeasts.</title>
        <authorList>
            <consortium name="DOE Joint Genome Institute"/>
            <person name="Riley R."/>
            <person name="Haridas S."/>
            <person name="Wolfe K.H."/>
            <person name="Lopes M.R."/>
            <person name="Hittinger C.T."/>
            <person name="Goker M."/>
            <person name="Salamov A."/>
            <person name="Wisecaver J."/>
            <person name="Long T.M."/>
            <person name="Aerts A.L."/>
            <person name="Barry K."/>
            <person name="Choi C."/>
            <person name="Clum A."/>
            <person name="Coughlan A.Y."/>
            <person name="Deshpande S."/>
            <person name="Douglass A.P."/>
            <person name="Hanson S.J."/>
            <person name="Klenk H.-P."/>
            <person name="Labutti K."/>
            <person name="Lapidus A."/>
            <person name="Lindquist E."/>
            <person name="Lipzen A."/>
            <person name="Meier-Kolthoff J.P."/>
            <person name="Ohm R.A."/>
            <person name="Otillar R.P."/>
            <person name="Pangilinan J."/>
            <person name="Peng Y."/>
            <person name="Rokas A."/>
            <person name="Rosa C.A."/>
            <person name="Scheuner C."/>
            <person name="Sibirny A.A."/>
            <person name="Slot J.C."/>
            <person name="Stielow J.B."/>
            <person name="Sun H."/>
            <person name="Kurtzman C.P."/>
            <person name="Blackwell M."/>
            <person name="Grigoriev I.V."/>
            <person name="Jeffries T.W."/>
        </authorList>
    </citation>
    <scope>NUCLEOTIDE SEQUENCE [LARGE SCALE GENOMIC DNA]</scope>
    <source>
        <strain evidence="3">NRRL Y-1933</strain>
    </source>
</reference>
<name>A0A1E4RQX4_9ASCO</name>
<proteinExistence type="predicted"/>
<dbReference type="GeneID" id="30994985"/>
<protein>
    <submittedName>
        <fullName evidence="2">Uncharacterized protein</fullName>
    </submittedName>
</protein>
<evidence type="ECO:0000313" key="3">
    <source>
        <dbReference type="Proteomes" id="UP000095085"/>
    </source>
</evidence>
<keyword evidence="3" id="KW-1185">Reference proteome</keyword>
<keyword evidence="1" id="KW-0732">Signal</keyword>